<evidence type="ECO:0000313" key="3">
    <source>
        <dbReference type="Proteomes" id="UP000250222"/>
    </source>
</evidence>
<dbReference type="EMBL" id="UETB01000012">
    <property type="protein sequence ID" value="SSA45230.1"/>
    <property type="molecule type" value="Genomic_DNA"/>
</dbReference>
<protein>
    <submittedName>
        <fullName evidence="2">Polysaccharide pyruvyl transferase</fullName>
    </submittedName>
</protein>
<dbReference type="Proteomes" id="UP000250222">
    <property type="component" value="Unassembled WGS sequence"/>
</dbReference>
<evidence type="ECO:0000259" key="1">
    <source>
        <dbReference type="Pfam" id="PF04230"/>
    </source>
</evidence>
<evidence type="ECO:0000313" key="2">
    <source>
        <dbReference type="EMBL" id="SSA45230.1"/>
    </source>
</evidence>
<name>A0A2Y9ALM2_9MICO</name>
<keyword evidence="3" id="KW-1185">Reference proteome</keyword>
<dbReference type="AlphaFoldDB" id="A0A2Y9ALM2"/>
<dbReference type="InterPro" id="IPR007345">
    <property type="entry name" value="Polysacch_pyruvyl_Trfase"/>
</dbReference>
<sequence length="340" mass="37046">MTARRSSPHHTLLESLAHIRGRAAYVVPMTWETGRPLGNNGDALLHEVFYSILAQLDIRVVEEPLQADIVAVPPNGALLDTYEFPRLVAERIAGLEHLPLYIFPSSAYFTVADPAELFHERSARTVWFMREANSLEHLTTKWGGSLSRANVELVLDHDVVASAGEELTGYFPIASGKSYLLVAARADREASTTALASSSTSPAASLPHRIAKAAWRALPANRLGTAVARRARASSSSVQAARLLDRVPEATWSELGLEQRTLSSLRRLSLDVSSPKLATYDEYKEIIAGAAAVVSDRLHVALPSALLGKPTVMLEAGYHKLGGVYERSLAHLPNVRYVSR</sequence>
<dbReference type="GO" id="GO:0016740">
    <property type="term" value="F:transferase activity"/>
    <property type="evidence" value="ECO:0007669"/>
    <property type="project" value="UniProtKB-KW"/>
</dbReference>
<proteinExistence type="predicted"/>
<reference evidence="2 3" key="1">
    <citation type="submission" date="2016-10" db="EMBL/GenBank/DDBJ databases">
        <authorList>
            <person name="Cai Z."/>
        </authorList>
    </citation>
    <scope>NUCLEOTIDE SEQUENCE [LARGE SCALE GENOMIC DNA]</scope>
    <source>
        <strain evidence="2 3">CGMCC 1.10826</strain>
    </source>
</reference>
<dbReference type="Pfam" id="PF04230">
    <property type="entry name" value="PS_pyruv_trans"/>
    <property type="match status" value="1"/>
</dbReference>
<gene>
    <name evidence="2" type="ORF">SAMN05216184_11289</name>
</gene>
<keyword evidence="2" id="KW-0808">Transferase</keyword>
<feature type="domain" description="Polysaccharide pyruvyl transferase" evidence="1">
    <location>
        <begin position="276"/>
        <end position="314"/>
    </location>
</feature>
<accession>A0A2Y9ALM2</accession>
<organism evidence="2 3">
    <name type="scientific">Georgenia satyanarayanai</name>
    <dbReference type="NCBI Taxonomy" id="860221"/>
    <lineage>
        <taxon>Bacteria</taxon>
        <taxon>Bacillati</taxon>
        <taxon>Actinomycetota</taxon>
        <taxon>Actinomycetes</taxon>
        <taxon>Micrococcales</taxon>
        <taxon>Bogoriellaceae</taxon>
        <taxon>Georgenia</taxon>
    </lineage>
</organism>